<evidence type="ECO:0000256" key="2">
    <source>
        <dbReference type="ARBA" id="ARBA00023027"/>
    </source>
</evidence>
<dbReference type="InterPro" id="IPR008927">
    <property type="entry name" value="6-PGluconate_DH-like_C_sf"/>
</dbReference>
<keyword evidence="1" id="KW-0560">Oxidoreductase</keyword>
<dbReference type="EMBL" id="CP012040">
    <property type="protein sequence ID" value="AKP54226.1"/>
    <property type="molecule type" value="Genomic_DNA"/>
</dbReference>
<evidence type="ECO:0000313" key="5">
    <source>
        <dbReference type="EMBL" id="AKP54226.1"/>
    </source>
</evidence>
<dbReference type="GO" id="GO:0019592">
    <property type="term" value="P:mannitol catabolic process"/>
    <property type="evidence" value="ECO:0007669"/>
    <property type="project" value="TreeGrafter"/>
</dbReference>
<protein>
    <submittedName>
        <fullName evidence="5">Altronate oxidoreductase</fullName>
    </submittedName>
</protein>
<name>A0A0H4PI68_9BACT</name>
<dbReference type="GO" id="GO:0019698">
    <property type="term" value="P:D-galacturonate catabolic process"/>
    <property type="evidence" value="ECO:0007669"/>
    <property type="project" value="TreeGrafter"/>
</dbReference>
<dbReference type="GO" id="GO:0009026">
    <property type="term" value="F:tagaturonate reductase activity"/>
    <property type="evidence" value="ECO:0007669"/>
    <property type="project" value="TreeGrafter"/>
</dbReference>
<keyword evidence="2" id="KW-0520">NAD</keyword>
<dbReference type="AlphaFoldDB" id="A0A0H4PI68"/>
<organism evidence="5 6">
    <name type="scientific">Cyclobacterium amurskyense</name>
    <dbReference type="NCBI Taxonomy" id="320787"/>
    <lineage>
        <taxon>Bacteria</taxon>
        <taxon>Pseudomonadati</taxon>
        <taxon>Bacteroidota</taxon>
        <taxon>Cytophagia</taxon>
        <taxon>Cytophagales</taxon>
        <taxon>Cyclobacteriaceae</taxon>
        <taxon>Cyclobacterium</taxon>
    </lineage>
</organism>
<keyword evidence="6" id="KW-1185">Reference proteome</keyword>
<dbReference type="InterPro" id="IPR000669">
    <property type="entry name" value="Mannitol_DH"/>
</dbReference>
<accession>A0A0H4PI68</accession>
<dbReference type="SUPFAM" id="SSF51735">
    <property type="entry name" value="NAD(P)-binding Rossmann-fold domains"/>
    <property type="match status" value="1"/>
</dbReference>
<dbReference type="InterPro" id="IPR036291">
    <property type="entry name" value="NAD(P)-bd_dom_sf"/>
</dbReference>
<sequence length="472" mass="53970">MKPINRQNIPNPTSRPLKVIQFGTGNFLRGFADWMIDVLNEKTSFDGDIQMVQVHSRKPAQGINDQEGLYHVLTRGISKGKTIEENRLIQSVRGAVNPFLDYNAYLEIAKIPELRFVISNTTEAGIYFDENDKDWATSPESFPGKLTALLYRRFKHFKGDIEKGLVVIPCELVEDNGKKLKDNILRYIDLWELPGSFEDWIVKHNTFCNTLVDRIVPGYPVGSGNEIQAQLGFKDEQMVMAEPFHFWAIEGPDWLRMELPLDNAGFNVQFVKDIAPFRTRKVRILNGAHTCLVPVAYLAGIRLVRDAMENEETSNYLKQVIFNEIIPAMDQPAASVTPFAEDVLDRFRNPFIKHKLSDIALNSISKWKVRVLPSLLDYINKKDEIPTGMVQAFAAMIVYYRGHYNGEKTPINDKTEIVKYFDQVWKIKTPDVVVESVLAKIDFWDQDLNLVYGLSEALIKEVKALLAKEKVQ</sequence>
<dbReference type="GO" id="GO:0008926">
    <property type="term" value="F:mannitol-1-phosphate 5-dehydrogenase activity"/>
    <property type="evidence" value="ECO:0007669"/>
    <property type="project" value="TreeGrafter"/>
</dbReference>
<gene>
    <name evidence="5" type="ORF">CA2015_4905</name>
</gene>
<evidence type="ECO:0000259" key="4">
    <source>
        <dbReference type="Pfam" id="PF08125"/>
    </source>
</evidence>
<dbReference type="Gene3D" id="3.40.50.720">
    <property type="entry name" value="NAD(P)-binding Rossmann-like Domain"/>
    <property type="match status" value="1"/>
</dbReference>
<dbReference type="Pfam" id="PF01232">
    <property type="entry name" value="Mannitol_dh"/>
    <property type="match status" value="1"/>
</dbReference>
<dbReference type="STRING" id="320787.CA2015_4905"/>
<reference evidence="5 6" key="1">
    <citation type="submission" date="2015-07" db="EMBL/GenBank/DDBJ databases">
        <authorList>
            <person name="Kim K.M."/>
        </authorList>
    </citation>
    <scope>NUCLEOTIDE SEQUENCE [LARGE SCALE GENOMIC DNA]</scope>
    <source>
        <strain evidence="5 6">KCTC 12363</strain>
    </source>
</reference>
<dbReference type="SUPFAM" id="SSF48179">
    <property type="entry name" value="6-phosphogluconate dehydrogenase C-terminal domain-like"/>
    <property type="match status" value="1"/>
</dbReference>
<dbReference type="Pfam" id="PF08125">
    <property type="entry name" value="Mannitol_dh_C"/>
    <property type="match status" value="1"/>
</dbReference>
<feature type="domain" description="Mannitol dehydrogenase C-terminal" evidence="4">
    <location>
        <begin position="273"/>
        <end position="465"/>
    </location>
</feature>
<dbReference type="InterPro" id="IPR013118">
    <property type="entry name" value="Mannitol_DH_C"/>
</dbReference>
<evidence type="ECO:0000259" key="3">
    <source>
        <dbReference type="Pfam" id="PF01232"/>
    </source>
</evidence>
<dbReference type="PRINTS" id="PR00084">
    <property type="entry name" value="MTLDHDRGNASE"/>
</dbReference>
<dbReference type="OrthoDB" id="9768714at2"/>
<dbReference type="RefSeq" id="WP_048644233.1">
    <property type="nucleotide sequence ID" value="NZ_CP012040.1"/>
</dbReference>
<dbReference type="GO" id="GO:0005829">
    <property type="term" value="C:cytosol"/>
    <property type="evidence" value="ECO:0007669"/>
    <property type="project" value="TreeGrafter"/>
</dbReference>
<proteinExistence type="predicted"/>
<dbReference type="KEGG" id="camu:CA2015_4905"/>
<dbReference type="PANTHER" id="PTHR30524">
    <property type="entry name" value="MANNITOL-1-PHOSPHATE 5-DEHYDROGENASE"/>
    <property type="match status" value="1"/>
</dbReference>
<evidence type="ECO:0000256" key="1">
    <source>
        <dbReference type="ARBA" id="ARBA00023002"/>
    </source>
</evidence>
<dbReference type="NCBIfam" id="NF002969">
    <property type="entry name" value="PRK03643.1"/>
    <property type="match status" value="1"/>
</dbReference>
<dbReference type="Gene3D" id="1.10.1040.10">
    <property type="entry name" value="N-(1-d-carboxylethyl)-l-norvaline Dehydrogenase, domain 2"/>
    <property type="match status" value="1"/>
</dbReference>
<dbReference type="InterPro" id="IPR013328">
    <property type="entry name" value="6PGD_dom2"/>
</dbReference>
<dbReference type="Proteomes" id="UP000036520">
    <property type="component" value="Chromosome"/>
</dbReference>
<evidence type="ECO:0000313" key="6">
    <source>
        <dbReference type="Proteomes" id="UP000036520"/>
    </source>
</evidence>
<dbReference type="InterPro" id="IPR013131">
    <property type="entry name" value="Mannitol_DH_N"/>
</dbReference>
<feature type="domain" description="Mannitol dehydrogenase N-terminal" evidence="3">
    <location>
        <begin position="18"/>
        <end position="260"/>
    </location>
</feature>
<dbReference type="PATRIC" id="fig|320787.5.peg.5364"/>
<dbReference type="PANTHER" id="PTHR30524:SF0">
    <property type="entry name" value="ALTRONATE OXIDOREDUCTASE-RELATED"/>
    <property type="match status" value="1"/>
</dbReference>